<dbReference type="AlphaFoldDB" id="A0AB39CWU1"/>
<evidence type="ECO:0008006" key="4">
    <source>
        <dbReference type="Google" id="ProtNLM"/>
    </source>
</evidence>
<name>A0AB39CWU1_9BURK</name>
<dbReference type="RefSeq" id="WP_368639448.1">
    <property type="nucleotide sequence ID" value="NZ_CP158254.1"/>
</dbReference>
<evidence type="ECO:0000313" key="3">
    <source>
        <dbReference type="EMBL" id="XDJ46736.1"/>
    </source>
</evidence>
<sequence>MIAAALKALAGWKGYAAAALAGALVAGGAAWTVQGWRYGAQIAGMERDQARDDAQATHLTLGRLQTDIDSLAAAGRRAAAVGPTLTAQINKLTGALKDAPPLPDGCRPDPVRMRSLTDSVRATNRAAAGQPTGAAVPADP</sequence>
<accession>A0AB39CWU1</accession>
<feature type="chain" id="PRO_5044262019" description="DUF2570 domain-containing protein" evidence="2">
    <location>
        <begin position="19"/>
        <end position="140"/>
    </location>
</feature>
<evidence type="ECO:0000256" key="2">
    <source>
        <dbReference type="SAM" id="SignalP"/>
    </source>
</evidence>
<proteinExistence type="predicted"/>
<feature type="signal peptide" evidence="2">
    <location>
        <begin position="1"/>
        <end position="18"/>
    </location>
</feature>
<reference evidence="3" key="1">
    <citation type="submission" date="2024-05" db="EMBL/GenBank/DDBJ databases">
        <authorList>
            <person name="Luo Y.-C."/>
            <person name="Nicholds J."/>
            <person name="Mortimer T."/>
            <person name="Maboni G."/>
        </authorList>
    </citation>
    <scope>NUCLEOTIDE SEQUENCE</scope>
    <source>
        <strain evidence="3">151836</strain>
    </source>
</reference>
<organism evidence="3">
    <name type="scientific">Castellaniella ginsengisoli</name>
    <dbReference type="NCBI Taxonomy" id="546114"/>
    <lineage>
        <taxon>Bacteria</taxon>
        <taxon>Pseudomonadati</taxon>
        <taxon>Pseudomonadota</taxon>
        <taxon>Betaproteobacteria</taxon>
        <taxon>Burkholderiales</taxon>
        <taxon>Alcaligenaceae</taxon>
        <taxon>Castellaniella</taxon>
    </lineage>
</organism>
<gene>
    <name evidence="3" type="ORF">ABRZ04_10435</name>
</gene>
<protein>
    <recommendedName>
        <fullName evidence="4">DUF2570 domain-containing protein</fullName>
    </recommendedName>
</protein>
<dbReference type="EMBL" id="CP158254">
    <property type="protein sequence ID" value="XDJ46736.1"/>
    <property type="molecule type" value="Genomic_DNA"/>
</dbReference>
<feature type="region of interest" description="Disordered" evidence="1">
    <location>
        <begin position="118"/>
        <end position="140"/>
    </location>
</feature>
<keyword evidence="2" id="KW-0732">Signal</keyword>
<evidence type="ECO:0000256" key="1">
    <source>
        <dbReference type="SAM" id="MobiDB-lite"/>
    </source>
</evidence>